<sequence>MRLVALVVVWVLVVGEDGGGVGGTTPGLGSAPKTRGTEPLLSVLRRRPGRDVLADESNLCFSLRENEDQRQLLCNDRRSQFNYNPFGLRFGKRHNSPPHRRAMKRARSRKFSPLSLFSRELEVPA</sequence>
<evidence type="ECO:0008006" key="5">
    <source>
        <dbReference type="Google" id="ProtNLM"/>
    </source>
</evidence>
<feature type="chain" id="PRO_5018581672" description="Kisspeptin 2" evidence="2">
    <location>
        <begin position="16"/>
        <end position="125"/>
    </location>
</feature>
<dbReference type="KEGG" id="kmr:119617435"/>
<feature type="region of interest" description="Disordered" evidence="1">
    <location>
        <begin position="88"/>
        <end position="108"/>
    </location>
</feature>
<dbReference type="CTD" id="100216472"/>
<dbReference type="Ensembl" id="ENSKMAT00000015689.1">
    <property type="protein sequence ID" value="ENSKMAP00000015465.1"/>
    <property type="gene ID" value="ENSKMAG00000011572.1"/>
</dbReference>
<name>A0A3Q3AH51_KRYMA</name>
<dbReference type="OrthoDB" id="9929362at2759"/>
<keyword evidence="4" id="KW-1185">Reference proteome</keyword>
<dbReference type="GeneTree" id="ENSGT00670000099475"/>
<evidence type="ECO:0000313" key="4">
    <source>
        <dbReference type="Proteomes" id="UP000264800"/>
    </source>
</evidence>
<evidence type="ECO:0000313" key="3">
    <source>
        <dbReference type="Ensembl" id="ENSKMAP00000015465.1"/>
    </source>
</evidence>
<dbReference type="RefSeq" id="XP_037833984.1">
    <property type="nucleotide sequence ID" value="XM_037978056.1"/>
</dbReference>
<protein>
    <recommendedName>
        <fullName evidence="5">Kisspeptin 2</fullName>
    </recommendedName>
</protein>
<reference evidence="3" key="1">
    <citation type="submission" date="2025-08" db="UniProtKB">
        <authorList>
            <consortium name="Ensembl"/>
        </authorList>
    </citation>
    <scope>IDENTIFICATION</scope>
</reference>
<dbReference type="AlphaFoldDB" id="A0A3Q3AH51"/>
<dbReference type="STRING" id="37003.ENSKMAP00000015465"/>
<dbReference type="OMA" id="YNNYVFR"/>
<keyword evidence="2" id="KW-0732">Signal</keyword>
<feature type="signal peptide" evidence="2">
    <location>
        <begin position="1"/>
        <end position="15"/>
    </location>
</feature>
<dbReference type="Proteomes" id="UP000264800">
    <property type="component" value="Unplaced"/>
</dbReference>
<proteinExistence type="predicted"/>
<organism evidence="3 4">
    <name type="scientific">Kryptolebias marmoratus</name>
    <name type="common">Mangrove killifish</name>
    <name type="synonym">Rivulus marmoratus</name>
    <dbReference type="NCBI Taxonomy" id="37003"/>
    <lineage>
        <taxon>Eukaryota</taxon>
        <taxon>Metazoa</taxon>
        <taxon>Chordata</taxon>
        <taxon>Craniata</taxon>
        <taxon>Vertebrata</taxon>
        <taxon>Euteleostomi</taxon>
        <taxon>Actinopterygii</taxon>
        <taxon>Neopterygii</taxon>
        <taxon>Teleostei</taxon>
        <taxon>Neoteleostei</taxon>
        <taxon>Acanthomorphata</taxon>
        <taxon>Ovalentaria</taxon>
        <taxon>Atherinomorphae</taxon>
        <taxon>Cyprinodontiformes</taxon>
        <taxon>Rivulidae</taxon>
        <taxon>Kryptolebias</taxon>
    </lineage>
</organism>
<evidence type="ECO:0000256" key="1">
    <source>
        <dbReference type="SAM" id="MobiDB-lite"/>
    </source>
</evidence>
<dbReference type="GeneID" id="119617435"/>
<evidence type="ECO:0000256" key="2">
    <source>
        <dbReference type="SAM" id="SignalP"/>
    </source>
</evidence>
<accession>A0A3Q3AH51</accession>
<feature type="compositionally biased region" description="Basic residues" evidence="1">
    <location>
        <begin position="90"/>
        <end position="108"/>
    </location>
</feature>
<reference evidence="3" key="2">
    <citation type="submission" date="2025-09" db="UniProtKB">
        <authorList>
            <consortium name="Ensembl"/>
        </authorList>
    </citation>
    <scope>IDENTIFICATION</scope>
</reference>